<organism evidence="2 3">
    <name type="scientific">Gracilariopsis chorda</name>
    <dbReference type="NCBI Taxonomy" id="448386"/>
    <lineage>
        <taxon>Eukaryota</taxon>
        <taxon>Rhodophyta</taxon>
        <taxon>Florideophyceae</taxon>
        <taxon>Rhodymeniophycidae</taxon>
        <taxon>Gracilariales</taxon>
        <taxon>Gracilariaceae</taxon>
        <taxon>Gracilariopsis</taxon>
    </lineage>
</organism>
<feature type="transmembrane region" description="Helical" evidence="1">
    <location>
        <begin position="64"/>
        <end position="82"/>
    </location>
</feature>
<name>A0A2V3IWA7_9FLOR</name>
<accession>A0A2V3IWA7</accession>
<keyword evidence="3" id="KW-1185">Reference proteome</keyword>
<protein>
    <submittedName>
        <fullName evidence="2">Uncharacterized protein</fullName>
    </submittedName>
</protein>
<proteinExistence type="predicted"/>
<keyword evidence="1" id="KW-0472">Membrane</keyword>
<sequence>MFRDGGVAGFGTGLEEEMGSSGVPRILHATLSVNRSELHIELGGPIRAVHNIDSIPSRFYKQKLVAFVVGVFIRVLAVSYVSQ</sequence>
<gene>
    <name evidence="2" type="ORF">BWQ96_03890</name>
</gene>
<comment type="caution">
    <text evidence="2">The sequence shown here is derived from an EMBL/GenBank/DDBJ whole genome shotgun (WGS) entry which is preliminary data.</text>
</comment>
<evidence type="ECO:0000313" key="3">
    <source>
        <dbReference type="Proteomes" id="UP000247409"/>
    </source>
</evidence>
<evidence type="ECO:0000256" key="1">
    <source>
        <dbReference type="SAM" id="Phobius"/>
    </source>
</evidence>
<keyword evidence="1" id="KW-1133">Transmembrane helix</keyword>
<dbReference type="AlphaFoldDB" id="A0A2V3IWA7"/>
<dbReference type="Proteomes" id="UP000247409">
    <property type="component" value="Unassembled WGS sequence"/>
</dbReference>
<reference evidence="2 3" key="1">
    <citation type="journal article" date="2018" name="Mol. Biol. Evol.">
        <title>Analysis of the draft genome of the red seaweed Gracilariopsis chorda provides insights into genome size evolution in Rhodophyta.</title>
        <authorList>
            <person name="Lee J."/>
            <person name="Yang E.C."/>
            <person name="Graf L."/>
            <person name="Yang J.H."/>
            <person name="Qiu H."/>
            <person name="Zel Zion U."/>
            <person name="Chan C.X."/>
            <person name="Stephens T.G."/>
            <person name="Weber A.P.M."/>
            <person name="Boo G.H."/>
            <person name="Boo S.M."/>
            <person name="Kim K.M."/>
            <person name="Shin Y."/>
            <person name="Jung M."/>
            <person name="Lee S.J."/>
            <person name="Yim H.S."/>
            <person name="Lee J.H."/>
            <person name="Bhattacharya D."/>
            <person name="Yoon H.S."/>
        </authorList>
    </citation>
    <scope>NUCLEOTIDE SEQUENCE [LARGE SCALE GENOMIC DNA]</scope>
    <source>
        <strain evidence="2 3">SKKU-2015</strain>
        <tissue evidence="2">Whole body</tissue>
    </source>
</reference>
<keyword evidence="1" id="KW-0812">Transmembrane</keyword>
<evidence type="ECO:0000313" key="2">
    <source>
        <dbReference type="EMBL" id="PXF46391.1"/>
    </source>
</evidence>
<dbReference type="EMBL" id="NBIV01000040">
    <property type="protein sequence ID" value="PXF46391.1"/>
    <property type="molecule type" value="Genomic_DNA"/>
</dbReference>